<dbReference type="AlphaFoldDB" id="A0A4Z2HF15"/>
<gene>
    <name evidence="1" type="ORF">EYF80_025379</name>
</gene>
<dbReference type="EMBL" id="SRLO01000253">
    <property type="protein sequence ID" value="TNN64429.1"/>
    <property type="molecule type" value="Genomic_DNA"/>
</dbReference>
<organism evidence="1 2">
    <name type="scientific">Liparis tanakae</name>
    <name type="common">Tanaka's snailfish</name>
    <dbReference type="NCBI Taxonomy" id="230148"/>
    <lineage>
        <taxon>Eukaryota</taxon>
        <taxon>Metazoa</taxon>
        <taxon>Chordata</taxon>
        <taxon>Craniata</taxon>
        <taxon>Vertebrata</taxon>
        <taxon>Euteleostomi</taxon>
        <taxon>Actinopterygii</taxon>
        <taxon>Neopterygii</taxon>
        <taxon>Teleostei</taxon>
        <taxon>Neoteleostei</taxon>
        <taxon>Acanthomorphata</taxon>
        <taxon>Eupercaria</taxon>
        <taxon>Perciformes</taxon>
        <taxon>Cottioidei</taxon>
        <taxon>Cottales</taxon>
        <taxon>Liparidae</taxon>
        <taxon>Liparis</taxon>
    </lineage>
</organism>
<sequence length="158" mass="16938">MHPRLPLTCVAFVGVKLHHRGALRAGAGVATRPEETEVAAHILTGVGYWTVVVSVTTPSQRDAAVVIAGEVSGGIAGHFIWERGRHMKVVIVEHNLAPPKSQKNGLPEPENGNSIHASVCLERIRLEGMRSTDGRGVEESCSEPSLTHTMLRVKDSAV</sequence>
<comment type="caution">
    <text evidence="1">The sequence shown here is derived from an EMBL/GenBank/DDBJ whole genome shotgun (WGS) entry which is preliminary data.</text>
</comment>
<evidence type="ECO:0000313" key="2">
    <source>
        <dbReference type="Proteomes" id="UP000314294"/>
    </source>
</evidence>
<evidence type="ECO:0000313" key="1">
    <source>
        <dbReference type="EMBL" id="TNN64429.1"/>
    </source>
</evidence>
<proteinExistence type="predicted"/>
<name>A0A4Z2HF15_9TELE</name>
<accession>A0A4Z2HF15</accession>
<keyword evidence="2" id="KW-1185">Reference proteome</keyword>
<protein>
    <submittedName>
        <fullName evidence="1">Uncharacterized protein</fullName>
    </submittedName>
</protein>
<reference evidence="1 2" key="1">
    <citation type="submission" date="2019-03" db="EMBL/GenBank/DDBJ databases">
        <title>First draft genome of Liparis tanakae, snailfish: a comprehensive survey of snailfish specific genes.</title>
        <authorList>
            <person name="Kim W."/>
            <person name="Song I."/>
            <person name="Jeong J.-H."/>
            <person name="Kim D."/>
            <person name="Kim S."/>
            <person name="Ryu S."/>
            <person name="Song J.Y."/>
            <person name="Lee S.K."/>
        </authorList>
    </citation>
    <scope>NUCLEOTIDE SEQUENCE [LARGE SCALE GENOMIC DNA]</scope>
    <source>
        <tissue evidence="1">Muscle</tissue>
    </source>
</reference>
<dbReference type="Proteomes" id="UP000314294">
    <property type="component" value="Unassembled WGS sequence"/>
</dbReference>